<dbReference type="Gene3D" id="3.40.50.720">
    <property type="entry name" value="NAD(P)-binding Rossmann-like Domain"/>
    <property type="match status" value="1"/>
</dbReference>
<dbReference type="EMBL" id="DTGG01000019">
    <property type="protein sequence ID" value="HFZ08601.1"/>
    <property type="molecule type" value="Genomic_DNA"/>
</dbReference>
<dbReference type="SUPFAM" id="SSF51735">
    <property type="entry name" value="NAD(P)-binding Rossmann-fold domains"/>
    <property type="match status" value="1"/>
</dbReference>
<protein>
    <submittedName>
        <fullName evidence="2">Gfo/Idh/MocA family oxidoreductase</fullName>
    </submittedName>
</protein>
<dbReference type="InterPro" id="IPR000683">
    <property type="entry name" value="Gfo/Idh/MocA-like_OxRdtase_N"/>
</dbReference>
<dbReference type="InterPro" id="IPR036291">
    <property type="entry name" value="NAD(P)-bd_dom_sf"/>
</dbReference>
<evidence type="ECO:0000313" key="2">
    <source>
        <dbReference type="EMBL" id="HFZ08601.1"/>
    </source>
</evidence>
<sequence length="316" mass="35776">MKDKIWLIGAGLMAREYVKVLKQMPVDLTVIGRSEKSAMEMLEKTGTPVISGGLEKYLTKKPALPQYAIVAVNVEELTKMTVKLVNYGVKNILVEKPAGLTLAEIKRVYDEAFKNRAKVFVAYNRRFYASVIKARELIAEDGGVISFYFEFTEWSHVIEKMNKPDKVKAKMFLANSTHVVDLAFHLGGKPKEFNFYTAGGLPWHRSASRFAGAGITEGGAVFSYCANWEAPGRWGVEVLTAKRRLILRPLEKLQIQLKGSLEVDLVSIDDQLDIVYKPGLYRQVEAFLKSDVSNLCSIKEHYLNTEKYYYPMANYH</sequence>
<dbReference type="InterPro" id="IPR051450">
    <property type="entry name" value="Gfo/Idh/MocA_Oxidoreductases"/>
</dbReference>
<dbReference type="Gene3D" id="3.30.360.10">
    <property type="entry name" value="Dihydrodipicolinate Reductase, domain 2"/>
    <property type="match status" value="1"/>
</dbReference>
<evidence type="ECO:0000259" key="1">
    <source>
        <dbReference type="Pfam" id="PF01408"/>
    </source>
</evidence>
<feature type="domain" description="Gfo/Idh/MocA-like oxidoreductase N-terminal" evidence="1">
    <location>
        <begin position="5"/>
        <end position="123"/>
    </location>
</feature>
<dbReference type="GO" id="GO:0000166">
    <property type="term" value="F:nucleotide binding"/>
    <property type="evidence" value="ECO:0007669"/>
    <property type="project" value="InterPro"/>
</dbReference>
<dbReference type="PANTHER" id="PTHR43377:SF1">
    <property type="entry name" value="BILIVERDIN REDUCTASE A"/>
    <property type="match status" value="1"/>
</dbReference>
<organism evidence="2">
    <name type="scientific">candidate division CPR3 bacterium</name>
    <dbReference type="NCBI Taxonomy" id="2268181"/>
    <lineage>
        <taxon>Bacteria</taxon>
        <taxon>Bacteria division CPR3</taxon>
    </lineage>
</organism>
<name>A0A7V3J931_UNCC3</name>
<comment type="caution">
    <text evidence="2">The sequence shown here is derived from an EMBL/GenBank/DDBJ whole genome shotgun (WGS) entry which is preliminary data.</text>
</comment>
<proteinExistence type="predicted"/>
<accession>A0A7V3J931</accession>
<dbReference type="AlphaFoldDB" id="A0A7V3J931"/>
<dbReference type="Pfam" id="PF01408">
    <property type="entry name" value="GFO_IDH_MocA"/>
    <property type="match status" value="1"/>
</dbReference>
<reference evidence="2" key="1">
    <citation type="journal article" date="2020" name="mSystems">
        <title>Genome- and Community-Level Interaction Insights into Carbon Utilization and Element Cycling Functions of Hydrothermarchaeota in Hydrothermal Sediment.</title>
        <authorList>
            <person name="Zhou Z."/>
            <person name="Liu Y."/>
            <person name="Xu W."/>
            <person name="Pan J."/>
            <person name="Luo Z.H."/>
            <person name="Li M."/>
        </authorList>
    </citation>
    <scope>NUCLEOTIDE SEQUENCE [LARGE SCALE GENOMIC DNA]</scope>
    <source>
        <strain evidence="2">SpSt-757</strain>
    </source>
</reference>
<dbReference type="PANTHER" id="PTHR43377">
    <property type="entry name" value="BILIVERDIN REDUCTASE A"/>
    <property type="match status" value="1"/>
</dbReference>
<gene>
    <name evidence="2" type="ORF">ENV41_00505</name>
</gene>